<evidence type="ECO:0000313" key="3">
    <source>
        <dbReference type="Proteomes" id="UP000295814"/>
    </source>
</evidence>
<dbReference type="InterPro" id="IPR011330">
    <property type="entry name" value="Glyco_hydro/deAcase_b/a-brl"/>
</dbReference>
<dbReference type="Pfam" id="PF01522">
    <property type="entry name" value="Polysacc_deac_1"/>
    <property type="match status" value="1"/>
</dbReference>
<gene>
    <name evidence="2" type="ORF">E1J38_004170</name>
</gene>
<proteinExistence type="predicted"/>
<evidence type="ECO:0000313" key="2">
    <source>
        <dbReference type="EMBL" id="TWO33979.1"/>
    </source>
</evidence>
<keyword evidence="3" id="KW-1185">Reference proteome</keyword>
<dbReference type="GO" id="GO:0016810">
    <property type="term" value="F:hydrolase activity, acting on carbon-nitrogen (but not peptide) bonds"/>
    <property type="evidence" value="ECO:0007669"/>
    <property type="project" value="InterPro"/>
</dbReference>
<sequence length="323" mass="38131">MSGKLIISLDFELMWGVRDKKTIANYGSNILNVHNTLPVLLDLFREYDIKATFAVVGFLFAKDREELINYIPKIKPNYLDKNLSPYNGYLESIGENEDTDKYNFGLSLIQKILDEDKHEICTHTFSHYYCKEEGQDNIAFYHDLNQAILIAKKLDLRIESIIFPRNQYNSFYDKELQSLGIKVYRGNERSWYYSPKEGKNDALSRRILRLMDSYVNISGHNCFRVKSNDEQGLIDMPSSRFLRPYNKKLKMFEPLRLNRIKSSMTYAAKNKLNYHLWWHPHNFGSNERENFNFLTQVLEHYKFLKGNYDFNSTTMIGAVKKNQ</sequence>
<dbReference type="CDD" id="cd10929">
    <property type="entry name" value="CE4_u5"/>
    <property type="match status" value="1"/>
</dbReference>
<dbReference type="EMBL" id="SMZJ02000002">
    <property type="protein sequence ID" value="TWO33979.1"/>
    <property type="molecule type" value="Genomic_DNA"/>
</dbReference>
<dbReference type="OrthoDB" id="7836272at2"/>
<dbReference type="GO" id="GO:0005975">
    <property type="term" value="P:carbohydrate metabolic process"/>
    <property type="evidence" value="ECO:0007669"/>
    <property type="project" value="InterPro"/>
</dbReference>
<evidence type="ECO:0000259" key="1">
    <source>
        <dbReference type="Pfam" id="PF01522"/>
    </source>
</evidence>
<name>A0A562YGJ5_9FLAO</name>
<dbReference type="RefSeq" id="WP_133355697.1">
    <property type="nucleotide sequence ID" value="NZ_SMZJ02000002.1"/>
</dbReference>
<reference evidence="2 3" key="1">
    <citation type="submission" date="2019-07" db="EMBL/GenBank/DDBJ databases">
        <title>Seonamhaeicola sp. W255 draft genome.</title>
        <authorList>
            <person name="Zhang X.-Y."/>
            <person name="Zhang R."/>
            <person name="Zhong Y.-L."/>
            <person name="Du Z.-J."/>
        </authorList>
    </citation>
    <scope>NUCLEOTIDE SEQUENCE [LARGE SCALE GENOMIC DNA]</scope>
    <source>
        <strain evidence="2 3">W255</strain>
    </source>
</reference>
<feature type="domain" description="NodB homology" evidence="1">
    <location>
        <begin position="35"/>
        <end position="183"/>
    </location>
</feature>
<dbReference type="AlphaFoldDB" id="A0A562YGJ5"/>
<accession>A0A562YGJ5</accession>
<dbReference type="Gene3D" id="3.20.20.370">
    <property type="entry name" value="Glycoside hydrolase/deacetylase"/>
    <property type="match status" value="1"/>
</dbReference>
<dbReference type="InterPro" id="IPR002509">
    <property type="entry name" value="NODB_dom"/>
</dbReference>
<dbReference type="SUPFAM" id="SSF88713">
    <property type="entry name" value="Glycoside hydrolase/deacetylase"/>
    <property type="match status" value="1"/>
</dbReference>
<organism evidence="2 3">
    <name type="scientific">Seonamhaeicola sediminis</name>
    <dbReference type="NCBI Taxonomy" id="2528206"/>
    <lineage>
        <taxon>Bacteria</taxon>
        <taxon>Pseudomonadati</taxon>
        <taxon>Bacteroidota</taxon>
        <taxon>Flavobacteriia</taxon>
        <taxon>Flavobacteriales</taxon>
        <taxon>Flavobacteriaceae</taxon>
    </lineage>
</organism>
<comment type="caution">
    <text evidence="2">The sequence shown here is derived from an EMBL/GenBank/DDBJ whole genome shotgun (WGS) entry which is preliminary data.</text>
</comment>
<dbReference type="Proteomes" id="UP000295814">
    <property type="component" value="Unassembled WGS sequence"/>
</dbReference>
<protein>
    <submittedName>
        <fullName evidence="2">Polysaccharide deacetylase family protein</fullName>
    </submittedName>
</protein>